<evidence type="ECO:0000313" key="1">
    <source>
        <dbReference type="EMBL" id="KIJ44921.1"/>
    </source>
</evidence>
<dbReference type="EMBL" id="KN837114">
    <property type="protein sequence ID" value="KIJ44921.1"/>
    <property type="molecule type" value="Genomic_DNA"/>
</dbReference>
<organism evidence="1 2">
    <name type="scientific">Sphaerobolus stellatus (strain SS14)</name>
    <dbReference type="NCBI Taxonomy" id="990650"/>
    <lineage>
        <taxon>Eukaryota</taxon>
        <taxon>Fungi</taxon>
        <taxon>Dikarya</taxon>
        <taxon>Basidiomycota</taxon>
        <taxon>Agaricomycotina</taxon>
        <taxon>Agaricomycetes</taxon>
        <taxon>Phallomycetidae</taxon>
        <taxon>Geastrales</taxon>
        <taxon>Sphaerobolaceae</taxon>
        <taxon>Sphaerobolus</taxon>
    </lineage>
</organism>
<proteinExistence type="predicted"/>
<dbReference type="HOGENOM" id="CLU_3112217_0_0_1"/>
<accession>A0A0C9W1V7</accession>
<reference evidence="1 2" key="1">
    <citation type="submission" date="2014-06" db="EMBL/GenBank/DDBJ databases">
        <title>Evolutionary Origins and Diversification of the Mycorrhizal Mutualists.</title>
        <authorList>
            <consortium name="DOE Joint Genome Institute"/>
            <consortium name="Mycorrhizal Genomics Consortium"/>
            <person name="Kohler A."/>
            <person name="Kuo A."/>
            <person name="Nagy L.G."/>
            <person name="Floudas D."/>
            <person name="Copeland A."/>
            <person name="Barry K.W."/>
            <person name="Cichocki N."/>
            <person name="Veneault-Fourrey C."/>
            <person name="LaButti K."/>
            <person name="Lindquist E.A."/>
            <person name="Lipzen A."/>
            <person name="Lundell T."/>
            <person name="Morin E."/>
            <person name="Murat C."/>
            <person name="Riley R."/>
            <person name="Ohm R."/>
            <person name="Sun H."/>
            <person name="Tunlid A."/>
            <person name="Henrissat B."/>
            <person name="Grigoriev I.V."/>
            <person name="Hibbett D.S."/>
            <person name="Martin F."/>
        </authorList>
    </citation>
    <scope>NUCLEOTIDE SEQUENCE [LARGE SCALE GENOMIC DNA]</scope>
    <source>
        <strain evidence="1 2">SS14</strain>
    </source>
</reference>
<dbReference type="AlphaFoldDB" id="A0A0C9W1V7"/>
<dbReference type="Proteomes" id="UP000054279">
    <property type="component" value="Unassembled WGS sequence"/>
</dbReference>
<name>A0A0C9W1V7_SPHS4</name>
<sequence length="51" mass="5481">EEDDTDNGSGRGLANHSRSVFGEIGDESSATTVCSAIWSSSWTQSVTLFER</sequence>
<keyword evidence="2" id="KW-1185">Reference proteome</keyword>
<evidence type="ECO:0000313" key="2">
    <source>
        <dbReference type="Proteomes" id="UP000054279"/>
    </source>
</evidence>
<protein>
    <submittedName>
        <fullName evidence="1">Uncharacterized protein</fullName>
    </submittedName>
</protein>
<feature type="non-terminal residue" evidence="1">
    <location>
        <position position="1"/>
    </location>
</feature>
<gene>
    <name evidence="1" type="ORF">M422DRAFT_30159</name>
</gene>